<feature type="region of interest" description="Disordered" evidence="6">
    <location>
        <begin position="33"/>
        <end position="68"/>
    </location>
</feature>
<keyword evidence="7" id="KW-0732">Signal</keyword>
<comment type="pathway">
    <text evidence="2">Protein modification; protein glycosylation.</text>
</comment>
<dbReference type="GO" id="GO:0005794">
    <property type="term" value="C:Golgi apparatus"/>
    <property type="evidence" value="ECO:0007669"/>
    <property type="project" value="UniProtKB-SubCell"/>
</dbReference>
<accession>A0A507QK95</accession>
<sequence length="507" mass="57382">MVLARMHTRLRSFLLALVVVCLLLWGLSQMREPAPGSVQPQAEPAPNIEHPEAENPEDPHKEPAEHHPQKTEIVYDIEGHIKFWRQFQPLLAAHAPKCPSPVRVYNAPSIGFKAKDPEKRPELLEMPAADVAKMREAHTQFVNSISNDPPRLSYIPGTRGIVSTAGGSYLPVLVISLRMLRKTGSMLPVEVFLADNSEYEPYICDVVLPFLNARCVVLSRVLDKIRGIEKIQKYQFKPFAMLFSSFEEILFLDADSFPLVEPDVLFTTSPFVNDSMVTWPDFWASSASPMYYEIASREVPPMDLRQSTESGEIVISKRTHLKTLLLCTYYNYWGPSHYYRLLSQGAAGEGDKETFVAAAEAVGEPFYQVSEPIRAIGHPTEGGMAGSAMVQFDPAEDFALTQKEEWRVAGSHAPSPRPFFVHANYPKFNPATIFTEQEVNPPFNDDGSYTRAWTIPEDTIPQLNEIEREYWREIMWTACELETRFQSWEGLTGICDGVRDYWNALFA</sequence>
<comment type="subcellular location">
    <subcellularLocation>
        <location evidence="1">Golgi apparatus</location>
    </subcellularLocation>
</comment>
<evidence type="ECO:0000256" key="6">
    <source>
        <dbReference type="SAM" id="MobiDB-lite"/>
    </source>
</evidence>
<protein>
    <recommendedName>
        <fullName evidence="10">Alpha-1,2-mannosyltransferase (Mnn2)</fullName>
    </recommendedName>
</protein>
<dbReference type="OrthoDB" id="4484309at2759"/>
<dbReference type="InterPro" id="IPR029044">
    <property type="entry name" value="Nucleotide-diphossugar_trans"/>
</dbReference>
<dbReference type="Pfam" id="PF11051">
    <property type="entry name" value="Mannosyl_trans3"/>
    <property type="match status" value="2"/>
</dbReference>
<dbReference type="InterPro" id="IPR022751">
    <property type="entry name" value="Alpha_mannosyltransferase"/>
</dbReference>
<feature type="signal peptide" evidence="7">
    <location>
        <begin position="1"/>
        <end position="30"/>
    </location>
</feature>
<evidence type="ECO:0000256" key="2">
    <source>
        <dbReference type="ARBA" id="ARBA00004922"/>
    </source>
</evidence>
<feature type="compositionally biased region" description="Basic and acidic residues" evidence="6">
    <location>
        <begin position="49"/>
        <end position="68"/>
    </location>
</feature>
<evidence type="ECO:0000256" key="4">
    <source>
        <dbReference type="ARBA" id="ARBA00022679"/>
    </source>
</evidence>
<reference evidence="8 9" key="1">
    <citation type="submission" date="2019-06" db="EMBL/GenBank/DDBJ databases">
        <title>Wine fermentation using esterase from Monascus purpureus.</title>
        <authorList>
            <person name="Geng C."/>
            <person name="Zhang Y."/>
        </authorList>
    </citation>
    <scope>NUCLEOTIDE SEQUENCE [LARGE SCALE GENOMIC DNA]</scope>
    <source>
        <strain evidence="8">HQ1</strain>
    </source>
</reference>
<evidence type="ECO:0000256" key="7">
    <source>
        <dbReference type="SAM" id="SignalP"/>
    </source>
</evidence>
<dbReference type="STRING" id="5098.A0A507QK95"/>
<evidence type="ECO:0000313" key="8">
    <source>
        <dbReference type="EMBL" id="TQB68918.1"/>
    </source>
</evidence>
<evidence type="ECO:0000256" key="3">
    <source>
        <dbReference type="ARBA" id="ARBA00009105"/>
    </source>
</evidence>
<comment type="similarity">
    <text evidence="3">Belongs to the MNN1/MNT family.</text>
</comment>
<dbReference type="PANTHER" id="PTHR31646:SF5">
    <property type="entry name" value="(MNN2), PUTATIVE (AFU_ORTHOLOGUE AFUA_6G04450)-RELATED"/>
    <property type="match status" value="1"/>
</dbReference>
<dbReference type="AlphaFoldDB" id="A0A507QK95"/>
<dbReference type="Proteomes" id="UP000319663">
    <property type="component" value="Unassembled WGS sequence"/>
</dbReference>
<keyword evidence="9" id="KW-1185">Reference proteome</keyword>
<dbReference type="GO" id="GO:0000026">
    <property type="term" value="F:alpha-1,2-mannosyltransferase activity"/>
    <property type="evidence" value="ECO:0007669"/>
    <property type="project" value="TreeGrafter"/>
</dbReference>
<proteinExistence type="inferred from homology"/>
<feature type="chain" id="PRO_5021190404" description="Alpha-1,2-mannosyltransferase (Mnn2)" evidence="7">
    <location>
        <begin position="31"/>
        <end position="507"/>
    </location>
</feature>
<dbReference type="PANTHER" id="PTHR31646">
    <property type="entry name" value="ALPHA-1,2-MANNOSYLTRANSFERASE MNN2"/>
    <property type="match status" value="1"/>
</dbReference>
<dbReference type="GO" id="GO:0046354">
    <property type="term" value="P:mannan biosynthetic process"/>
    <property type="evidence" value="ECO:0007669"/>
    <property type="project" value="TreeGrafter"/>
</dbReference>
<gene>
    <name evidence="8" type="ORF">MPDQ_002616</name>
</gene>
<keyword evidence="5" id="KW-0333">Golgi apparatus</keyword>
<evidence type="ECO:0008006" key="10">
    <source>
        <dbReference type="Google" id="ProtNLM"/>
    </source>
</evidence>
<organism evidence="8 9">
    <name type="scientific">Monascus purpureus</name>
    <name type="common">Red mold</name>
    <name type="synonym">Monascus anka</name>
    <dbReference type="NCBI Taxonomy" id="5098"/>
    <lineage>
        <taxon>Eukaryota</taxon>
        <taxon>Fungi</taxon>
        <taxon>Dikarya</taxon>
        <taxon>Ascomycota</taxon>
        <taxon>Pezizomycotina</taxon>
        <taxon>Eurotiomycetes</taxon>
        <taxon>Eurotiomycetidae</taxon>
        <taxon>Eurotiales</taxon>
        <taxon>Aspergillaceae</taxon>
        <taxon>Monascus</taxon>
    </lineage>
</organism>
<comment type="caution">
    <text evidence="8">The sequence shown here is derived from an EMBL/GenBank/DDBJ whole genome shotgun (WGS) entry which is preliminary data.</text>
</comment>
<evidence type="ECO:0000256" key="5">
    <source>
        <dbReference type="ARBA" id="ARBA00023034"/>
    </source>
</evidence>
<dbReference type="SUPFAM" id="SSF53448">
    <property type="entry name" value="Nucleotide-diphospho-sugar transferases"/>
    <property type="match status" value="1"/>
</dbReference>
<dbReference type="EMBL" id="VIFY01000182">
    <property type="protein sequence ID" value="TQB68918.1"/>
    <property type="molecule type" value="Genomic_DNA"/>
</dbReference>
<evidence type="ECO:0000256" key="1">
    <source>
        <dbReference type="ARBA" id="ARBA00004555"/>
    </source>
</evidence>
<keyword evidence="4" id="KW-0808">Transferase</keyword>
<evidence type="ECO:0000313" key="9">
    <source>
        <dbReference type="Proteomes" id="UP000319663"/>
    </source>
</evidence>
<name>A0A507QK95_MONPU</name>